<evidence type="ECO:0000256" key="1">
    <source>
        <dbReference type="SAM" id="Coils"/>
    </source>
</evidence>
<dbReference type="Pfam" id="PF00092">
    <property type="entry name" value="VWA"/>
    <property type="match status" value="1"/>
</dbReference>
<dbReference type="PROSITE" id="PS51257">
    <property type="entry name" value="PROKAR_LIPOPROTEIN"/>
    <property type="match status" value="1"/>
</dbReference>
<proteinExistence type="predicted"/>
<feature type="coiled-coil region" evidence="1">
    <location>
        <begin position="335"/>
        <end position="362"/>
    </location>
</feature>
<dbReference type="AlphaFoldDB" id="A0A1M4ZI49"/>
<dbReference type="Gene3D" id="3.40.50.410">
    <property type="entry name" value="von Willebrand factor, type A domain"/>
    <property type="match status" value="2"/>
</dbReference>
<keyword evidence="1" id="KW-0175">Coiled coil</keyword>
<dbReference type="SMART" id="SM00327">
    <property type="entry name" value="VWA"/>
    <property type="match status" value="1"/>
</dbReference>
<dbReference type="InterPro" id="IPR036465">
    <property type="entry name" value="vWFA_dom_sf"/>
</dbReference>
<evidence type="ECO:0000256" key="2">
    <source>
        <dbReference type="SAM" id="MobiDB-lite"/>
    </source>
</evidence>
<feature type="signal peptide" evidence="3">
    <location>
        <begin position="1"/>
        <end position="24"/>
    </location>
</feature>
<feature type="chain" id="PRO_5039266698" evidence="3">
    <location>
        <begin position="25"/>
        <end position="437"/>
    </location>
</feature>
<gene>
    <name evidence="5" type="ORF">SAMN05444392_10970</name>
</gene>
<evidence type="ECO:0000313" key="6">
    <source>
        <dbReference type="Proteomes" id="UP000184476"/>
    </source>
</evidence>
<feature type="region of interest" description="Disordered" evidence="2">
    <location>
        <begin position="398"/>
        <end position="437"/>
    </location>
</feature>
<evidence type="ECO:0000256" key="3">
    <source>
        <dbReference type="SAM" id="SignalP"/>
    </source>
</evidence>
<protein>
    <submittedName>
        <fullName evidence="5">D-amino-acid dehydrogenase/Ca-activated chloride channel family protein</fullName>
    </submittedName>
</protein>
<feature type="domain" description="VWFA" evidence="4">
    <location>
        <begin position="134"/>
        <end position="319"/>
    </location>
</feature>
<evidence type="ECO:0000313" key="5">
    <source>
        <dbReference type="EMBL" id="SHF17713.1"/>
    </source>
</evidence>
<accession>A0A1M4ZI49</accession>
<dbReference type="PROSITE" id="PS50234">
    <property type="entry name" value="VWFA"/>
    <property type="match status" value="1"/>
</dbReference>
<dbReference type="Proteomes" id="UP000184476">
    <property type="component" value="Unassembled WGS sequence"/>
</dbReference>
<organism evidence="5 6">
    <name type="scientific">Seinonella peptonophila</name>
    <dbReference type="NCBI Taxonomy" id="112248"/>
    <lineage>
        <taxon>Bacteria</taxon>
        <taxon>Bacillati</taxon>
        <taxon>Bacillota</taxon>
        <taxon>Bacilli</taxon>
        <taxon>Bacillales</taxon>
        <taxon>Thermoactinomycetaceae</taxon>
        <taxon>Seinonella</taxon>
    </lineage>
</organism>
<dbReference type="OrthoDB" id="9783818at2"/>
<keyword evidence="6" id="KW-1185">Reference proteome</keyword>
<dbReference type="EMBL" id="FQVL01000009">
    <property type="protein sequence ID" value="SHF17713.1"/>
    <property type="molecule type" value="Genomic_DNA"/>
</dbReference>
<sequence>MKRFVLKFALILTSLLLIITGCESKTQSKTSIPSQAGKPISSVSTGSYGEWEKKFLRNPGVLSGTKFDEKKVKELAQQAPSNGDAAKYVDFIMSLVAEDYRPIIQKFNQLGTNINVNQDGQPGKLTLPENKKVHVSILLDASGSMNKKIGGKTKMGIAKGAVKKFAASLPTNAEISLRVYGHKGSENGASKEESCNSTEEIYKSTGYNESEFAAALDKMNPAGWTPIGKALESVSQDIKADTTDSYVYVVSDGEETCGGDPVGAAKKLKESSIKTVVNIIGFDVEDKGQKSLQDVAYAGGGQFIAVNDETALNKYIDEQYQKLRDEWRSWIGKGKGQAEEQSDQIHGQARQMEQEMDELRKTEFKHVKQVMAGLKGHVDQSVLKTAFEALNERRNEIGKYANQRSQDKYSESWKNKVKEKGDITDQGNKNIQDMDKK</sequence>
<reference evidence="5 6" key="1">
    <citation type="submission" date="2016-11" db="EMBL/GenBank/DDBJ databases">
        <authorList>
            <person name="Jaros S."/>
            <person name="Januszkiewicz K."/>
            <person name="Wedrychowicz H."/>
        </authorList>
    </citation>
    <scope>NUCLEOTIDE SEQUENCE [LARGE SCALE GENOMIC DNA]</scope>
    <source>
        <strain evidence="5 6">DSM 44666</strain>
    </source>
</reference>
<evidence type="ECO:0000259" key="4">
    <source>
        <dbReference type="PROSITE" id="PS50234"/>
    </source>
</evidence>
<dbReference type="STRING" id="112248.SAMN05444392_10970"/>
<name>A0A1M4ZI49_9BACL</name>
<dbReference type="RefSeq" id="WP_073155708.1">
    <property type="nucleotide sequence ID" value="NZ_FQVL01000009.1"/>
</dbReference>
<keyword evidence="3" id="KW-0732">Signal</keyword>
<dbReference type="InterPro" id="IPR002035">
    <property type="entry name" value="VWF_A"/>
</dbReference>
<feature type="compositionally biased region" description="Basic and acidic residues" evidence="2">
    <location>
        <begin position="405"/>
        <end position="423"/>
    </location>
</feature>
<dbReference type="SUPFAM" id="SSF53300">
    <property type="entry name" value="vWA-like"/>
    <property type="match status" value="1"/>
</dbReference>